<evidence type="ECO:0000313" key="3">
    <source>
        <dbReference type="EMBL" id="AEX85557.1"/>
    </source>
</evidence>
<dbReference type="AlphaFoldDB" id="H2J866"/>
<dbReference type="InterPro" id="IPR016166">
    <property type="entry name" value="FAD-bd_PCMH"/>
</dbReference>
<dbReference type="Proteomes" id="UP000007161">
    <property type="component" value="Chromosome"/>
</dbReference>
<feature type="domain" description="FAD-binding PCMH-type" evidence="2">
    <location>
        <begin position="3"/>
        <end position="193"/>
    </location>
</feature>
<dbReference type="OrthoDB" id="9803647at2"/>
<evidence type="ECO:0000313" key="4">
    <source>
        <dbReference type="Proteomes" id="UP000007161"/>
    </source>
</evidence>
<protein>
    <submittedName>
        <fullName evidence="3">Aerobic-type carbon monoxide dehydrogenase, middle subunit CoxM/CutM-like protein</fullName>
    </submittedName>
</protein>
<dbReference type="EMBL" id="CP003257">
    <property type="protein sequence ID" value="AEX85557.1"/>
    <property type="molecule type" value="Genomic_DNA"/>
</dbReference>
<dbReference type="InterPro" id="IPR005107">
    <property type="entry name" value="CO_DH_flav_C"/>
</dbReference>
<dbReference type="HOGENOM" id="CLU_073026_0_0_0"/>
<dbReference type="GO" id="GO:0016491">
    <property type="term" value="F:oxidoreductase activity"/>
    <property type="evidence" value="ECO:0007669"/>
    <property type="project" value="InterPro"/>
</dbReference>
<gene>
    <name evidence="3" type="ordered locus">Marpi_1146</name>
</gene>
<dbReference type="SMART" id="SM01092">
    <property type="entry name" value="CO_deh_flav_C"/>
    <property type="match status" value="1"/>
</dbReference>
<dbReference type="PANTHER" id="PTHR42659:SF9">
    <property type="entry name" value="XANTHINE DEHYDROGENASE FAD-BINDING SUBUNIT XDHB-RELATED"/>
    <property type="match status" value="1"/>
</dbReference>
<reference evidence="3 4" key="1">
    <citation type="journal article" date="2012" name="J. Bacteriol.">
        <title>Complete Genome Sequence of the Thermophilic, Piezophilic, Heterotrophic Bacterium Marinitoga piezophila KA3.</title>
        <authorList>
            <person name="Lucas S."/>
            <person name="Han J."/>
            <person name="Lapidus A."/>
            <person name="Cheng J.F."/>
            <person name="Goodwin L.A."/>
            <person name="Pitluck S."/>
            <person name="Peters L."/>
            <person name="Mikhailova N."/>
            <person name="Teshima H."/>
            <person name="Detter J.C."/>
            <person name="Han C."/>
            <person name="Tapia R."/>
            <person name="Land M."/>
            <person name="Hauser L."/>
            <person name="Kyrpides N.C."/>
            <person name="Ivanova N."/>
            <person name="Pagani I."/>
            <person name="Vannier P."/>
            <person name="Oger P."/>
            <person name="Bartlett D.H."/>
            <person name="Noll K.M."/>
            <person name="Woyke T."/>
            <person name="Jebbar M."/>
        </authorList>
    </citation>
    <scope>NUCLEOTIDE SEQUENCE [LARGE SCALE GENOMIC DNA]</scope>
    <source>
        <strain evidence="4">DSM 14283 / JCM 11233 / KA3</strain>
    </source>
</reference>
<dbReference type="KEGG" id="mpz:Marpi_1146"/>
<dbReference type="Gene3D" id="3.30.465.10">
    <property type="match status" value="1"/>
</dbReference>
<dbReference type="STRING" id="443254.Marpi_1146"/>
<evidence type="ECO:0000256" key="1">
    <source>
        <dbReference type="SAM" id="Coils"/>
    </source>
</evidence>
<dbReference type="InterPro" id="IPR051312">
    <property type="entry name" value="Diverse_Substr_Oxidored"/>
</dbReference>
<keyword evidence="1" id="KW-0175">Coiled coil</keyword>
<keyword evidence="4" id="KW-1185">Reference proteome</keyword>
<proteinExistence type="predicted"/>
<dbReference type="InterPro" id="IPR036683">
    <property type="entry name" value="CO_DH_flav_C_dom_sf"/>
</dbReference>
<dbReference type="SUPFAM" id="SSF56176">
    <property type="entry name" value="FAD-binding/transporter-associated domain-like"/>
    <property type="match status" value="1"/>
</dbReference>
<name>H2J866_MARPK</name>
<dbReference type="Pfam" id="PF03450">
    <property type="entry name" value="CO_deh_flav_C"/>
    <property type="match status" value="1"/>
</dbReference>
<evidence type="ECO:0000259" key="2">
    <source>
        <dbReference type="PROSITE" id="PS51387"/>
    </source>
</evidence>
<dbReference type="Pfam" id="PF00941">
    <property type="entry name" value="FAD_binding_5"/>
    <property type="match status" value="1"/>
</dbReference>
<dbReference type="GO" id="GO:0071949">
    <property type="term" value="F:FAD binding"/>
    <property type="evidence" value="ECO:0007669"/>
    <property type="project" value="InterPro"/>
</dbReference>
<dbReference type="Gene3D" id="3.30.390.50">
    <property type="entry name" value="CO dehydrogenase flavoprotein, C-terminal domain"/>
    <property type="match status" value="1"/>
</dbReference>
<dbReference type="eggNOG" id="COG1319">
    <property type="taxonomic scope" value="Bacteria"/>
</dbReference>
<dbReference type="PANTHER" id="PTHR42659">
    <property type="entry name" value="XANTHINE DEHYDROGENASE SUBUNIT C-RELATED"/>
    <property type="match status" value="1"/>
</dbReference>
<dbReference type="InterPro" id="IPR016169">
    <property type="entry name" value="FAD-bd_PCMH_sub2"/>
</dbReference>
<accession>H2J866</accession>
<reference evidence="4" key="2">
    <citation type="submission" date="2012-01" db="EMBL/GenBank/DDBJ databases">
        <title>Complete sequence of chromosome of Marinitoga piezophila KA3.</title>
        <authorList>
            <person name="Lucas S."/>
            <person name="Han J."/>
            <person name="Lapidus A."/>
            <person name="Cheng J.-F."/>
            <person name="Goodwin L."/>
            <person name="Pitluck S."/>
            <person name="Peters L."/>
            <person name="Mikhailova N."/>
            <person name="Teshima H."/>
            <person name="Detter J.C."/>
            <person name="Han C."/>
            <person name="Tapia R."/>
            <person name="Land M."/>
            <person name="Hauser L."/>
            <person name="Kyrpides N."/>
            <person name="Ivanova N."/>
            <person name="Pagani I."/>
            <person name="Jebbar M."/>
            <person name="Vannier P."/>
            <person name="Oger P."/>
            <person name="Cario A."/>
            <person name="Bartlett D."/>
            <person name="Noll K.M."/>
            <person name="Woyke T."/>
        </authorList>
    </citation>
    <scope>NUCLEOTIDE SEQUENCE [LARGE SCALE GENOMIC DNA]</scope>
    <source>
        <strain evidence="4">DSM 14283 / JCM 11233 / KA3</strain>
    </source>
</reference>
<dbReference type="PROSITE" id="PS51387">
    <property type="entry name" value="FAD_PCMH"/>
    <property type="match status" value="1"/>
</dbReference>
<feature type="coiled-coil region" evidence="1">
    <location>
        <begin position="204"/>
        <end position="238"/>
    </location>
</feature>
<dbReference type="InterPro" id="IPR036318">
    <property type="entry name" value="FAD-bd_PCMH-like_sf"/>
</dbReference>
<organism evidence="3 4">
    <name type="scientific">Marinitoga piezophila (strain DSM 14283 / JCM 11233 / KA3)</name>
    <dbReference type="NCBI Taxonomy" id="443254"/>
    <lineage>
        <taxon>Bacteria</taxon>
        <taxon>Thermotogati</taxon>
        <taxon>Thermotogota</taxon>
        <taxon>Thermotogae</taxon>
        <taxon>Petrotogales</taxon>
        <taxon>Petrotogaceae</taxon>
        <taxon>Marinitoga</taxon>
    </lineage>
</organism>
<dbReference type="InterPro" id="IPR002346">
    <property type="entry name" value="Mopterin_DH_FAD-bd"/>
</dbReference>
<sequence length="266" mass="29992">MIRVIEIKDYIRPKSIEEAYEKLVSVDGAEIIGSGAFMRLSSRKIELAIDLQDAGVNYIKEENGEIKIGSATPLGEIEKSEIIKNAFDGKLAEIMKYIWSVQLRNIATLGGTVFPKLGFSDLLTVLLVLDTDIVLHKNGRMPLEKFLEEKIRKDIMVELIIKNNGRKLSFQNMRNSFYDFSILNAAASKLDNDIKIAIGARPGVARLTRKTMEELKTLENIEEKLQEISEKAASEVEYGSNIKGSKEYREMIAPVLVRRALEEVIK</sequence>
<dbReference type="SUPFAM" id="SSF55447">
    <property type="entry name" value="CO dehydrogenase flavoprotein C-terminal domain-like"/>
    <property type="match status" value="1"/>
</dbReference>